<accession>A0A0S4LLH5</accession>
<evidence type="ECO:0000313" key="2">
    <source>
        <dbReference type="Proteomes" id="UP000198736"/>
    </source>
</evidence>
<name>A0A0S4LLH5_9BACT</name>
<dbReference type="OrthoDB" id="9795088at2"/>
<dbReference type="Proteomes" id="UP000198736">
    <property type="component" value="Unassembled WGS sequence"/>
</dbReference>
<dbReference type="AlphaFoldDB" id="A0A0S4LLH5"/>
<reference evidence="2" key="1">
    <citation type="submission" date="2015-10" db="EMBL/GenBank/DDBJ databases">
        <authorList>
            <person name="Luecker S."/>
            <person name="Luecker S."/>
        </authorList>
    </citation>
    <scope>NUCLEOTIDE SEQUENCE [LARGE SCALE GENOMIC DNA]</scope>
</reference>
<dbReference type="EMBL" id="CZPZ01000032">
    <property type="protein sequence ID" value="CUS38380.1"/>
    <property type="molecule type" value="Genomic_DNA"/>
</dbReference>
<protein>
    <submittedName>
        <fullName evidence="1">Uncharacterized protein</fullName>
    </submittedName>
</protein>
<organism evidence="1 2">
    <name type="scientific">Candidatus Nitrospira nitrificans</name>
    <dbReference type="NCBI Taxonomy" id="1742973"/>
    <lineage>
        <taxon>Bacteria</taxon>
        <taxon>Pseudomonadati</taxon>
        <taxon>Nitrospirota</taxon>
        <taxon>Nitrospiria</taxon>
        <taxon>Nitrospirales</taxon>
        <taxon>Nitrospiraceae</taxon>
        <taxon>Nitrospira</taxon>
    </lineage>
</organism>
<sequence>MKRIVINRSYDEFCISHKALIRLRELGQLQALAETDRGAYWPQAAGPREPSLNQYGKLIPRDDENLVRVVEELREAADGHAAKLKVVSIPDDVNWVIAKTEGGEQVSEVHRTWG</sequence>
<gene>
    <name evidence="1" type="ORF">COMA2_50056</name>
</gene>
<proteinExistence type="predicted"/>
<evidence type="ECO:0000313" key="1">
    <source>
        <dbReference type="EMBL" id="CUS38380.1"/>
    </source>
</evidence>
<keyword evidence="2" id="KW-1185">Reference proteome</keyword>
<dbReference type="RefSeq" id="WP_090900331.1">
    <property type="nucleotide sequence ID" value="NZ_CZPZ01000032.1"/>
</dbReference>